<dbReference type="Proteomes" id="UP000823775">
    <property type="component" value="Unassembled WGS sequence"/>
</dbReference>
<feature type="compositionally biased region" description="Polar residues" evidence="1">
    <location>
        <begin position="77"/>
        <end position="87"/>
    </location>
</feature>
<name>A0ABS8TH90_DATST</name>
<evidence type="ECO:0000313" key="2">
    <source>
        <dbReference type="EMBL" id="MCD7470846.1"/>
    </source>
</evidence>
<gene>
    <name evidence="2" type="ORF">HAX54_011027</name>
</gene>
<dbReference type="EMBL" id="JACEIK010001620">
    <property type="protein sequence ID" value="MCD7470846.1"/>
    <property type="molecule type" value="Genomic_DNA"/>
</dbReference>
<organism evidence="2 3">
    <name type="scientific">Datura stramonium</name>
    <name type="common">Jimsonweed</name>
    <name type="synonym">Common thornapple</name>
    <dbReference type="NCBI Taxonomy" id="4076"/>
    <lineage>
        <taxon>Eukaryota</taxon>
        <taxon>Viridiplantae</taxon>
        <taxon>Streptophyta</taxon>
        <taxon>Embryophyta</taxon>
        <taxon>Tracheophyta</taxon>
        <taxon>Spermatophyta</taxon>
        <taxon>Magnoliopsida</taxon>
        <taxon>eudicotyledons</taxon>
        <taxon>Gunneridae</taxon>
        <taxon>Pentapetalae</taxon>
        <taxon>asterids</taxon>
        <taxon>lamiids</taxon>
        <taxon>Solanales</taxon>
        <taxon>Solanaceae</taxon>
        <taxon>Solanoideae</taxon>
        <taxon>Datureae</taxon>
        <taxon>Datura</taxon>
    </lineage>
</organism>
<feature type="compositionally biased region" description="Basic and acidic residues" evidence="1">
    <location>
        <begin position="58"/>
        <end position="73"/>
    </location>
</feature>
<protein>
    <submittedName>
        <fullName evidence="2">Uncharacterized protein</fullName>
    </submittedName>
</protein>
<reference evidence="2 3" key="1">
    <citation type="journal article" date="2021" name="BMC Genomics">
        <title>Datura genome reveals duplications of psychoactive alkaloid biosynthetic genes and high mutation rate following tissue culture.</title>
        <authorList>
            <person name="Rajewski A."/>
            <person name="Carter-House D."/>
            <person name="Stajich J."/>
            <person name="Litt A."/>
        </authorList>
    </citation>
    <scope>NUCLEOTIDE SEQUENCE [LARGE SCALE GENOMIC DNA]</scope>
    <source>
        <strain evidence="2">AR-01</strain>
    </source>
</reference>
<evidence type="ECO:0000256" key="1">
    <source>
        <dbReference type="SAM" id="MobiDB-lite"/>
    </source>
</evidence>
<sequence length="173" mass="19643">MATSSSGQPLTESALHHIIQNPQLDYASKLRPPPVTIKSVPIKPEEEQREVNQSPKTNEIRDKKEVKEHETPKAENTLHNVSDTTSQGSVTVQRIVVNNEINEDNVLVVWKPGSEEEMHNELLDTIQNNEREKTKEVPELQDQTVMQGLEQDAKKEKLTNKKYLFEVVVSVAK</sequence>
<evidence type="ECO:0000313" key="3">
    <source>
        <dbReference type="Proteomes" id="UP000823775"/>
    </source>
</evidence>
<proteinExistence type="predicted"/>
<feature type="region of interest" description="Disordered" evidence="1">
    <location>
        <begin position="24"/>
        <end position="87"/>
    </location>
</feature>
<comment type="caution">
    <text evidence="2">The sequence shown here is derived from an EMBL/GenBank/DDBJ whole genome shotgun (WGS) entry which is preliminary data.</text>
</comment>
<feature type="non-terminal residue" evidence="2">
    <location>
        <position position="173"/>
    </location>
</feature>
<accession>A0ABS8TH90</accession>
<keyword evidence="3" id="KW-1185">Reference proteome</keyword>